<dbReference type="OrthoDB" id="7205947at2"/>
<evidence type="ECO:0000313" key="1">
    <source>
        <dbReference type="EMBL" id="TFW14723.1"/>
    </source>
</evidence>
<dbReference type="Proteomes" id="UP000298216">
    <property type="component" value="Unassembled WGS sequence"/>
</dbReference>
<comment type="caution">
    <text evidence="1">The sequence shown here is derived from an EMBL/GenBank/DDBJ whole genome shotgun (WGS) entry which is preliminary data.</text>
</comment>
<reference evidence="1 2" key="1">
    <citation type="submission" date="2019-03" db="EMBL/GenBank/DDBJ databases">
        <title>Draft genome of Brevundimonas sp. a heavy metal resistant soil bacteria.</title>
        <authorList>
            <person name="Soto J."/>
        </authorList>
    </citation>
    <scope>NUCLEOTIDE SEQUENCE [LARGE SCALE GENOMIC DNA]</scope>
    <source>
        <strain evidence="1 2">B-10</strain>
    </source>
</reference>
<organism evidence="1 2">
    <name type="scientific">Brevundimonas intermedia</name>
    <dbReference type="NCBI Taxonomy" id="74315"/>
    <lineage>
        <taxon>Bacteria</taxon>
        <taxon>Pseudomonadati</taxon>
        <taxon>Pseudomonadota</taxon>
        <taxon>Alphaproteobacteria</taxon>
        <taxon>Caulobacterales</taxon>
        <taxon>Caulobacteraceae</taxon>
        <taxon>Brevundimonas</taxon>
    </lineage>
</organism>
<evidence type="ECO:0000313" key="2">
    <source>
        <dbReference type="Proteomes" id="UP000298216"/>
    </source>
</evidence>
<dbReference type="AlphaFoldDB" id="A0A4Y9S0Q5"/>
<dbReference type="EMBL" id="SPVH01000002">
    <property type="protein sequence ID" value="TFW14723.1"/>
    <property type="molecule type" value="Genomic_DNA"/>
</dbReference>
<proteinExistence type="predicted"/>
<sequence length="65" mass="7355">MEQRPPNYSAALSPEDRALDHLWRQRFDQPLPIIGASDVVQTILTKDGVTDDEIKRAVARYTSSD</sequence>
<name>A0A4Y9S0Q5_9CAUL</name>
<keyword evidence="2" id="KW-1185">Reference proteome</keyword>
<accession>A0A4Y9S0Q5</accession>
<protein>
    <submittedName>
        <fullName evidence="1">Uncharacterized protein</fullName>
    </submittedName>
</protein>
<gene>
    <name evidence="1" type="ORF">EGY25_03895</name>
</gene>